<feature type="transmembrane region" description="Helical" evidence="7">
    <location>
        <begin position="90"/>
        <end position="114"/>
    </location>
</feature>
<dbReference type="EMBL" id="SHLA01000001">
    <property type="protein sequence ID" value="RZU61138.1"/>
    <property type="molecule type" value="Genomic_DNA"/>
</dbReference>
<evidence type="ECO:0000313" key="9">
    <source>
        <dbReference type="EMBL" id="RZU61138.1"/>
    </source>
</evidence>
<comment type="similarity">
    <text evidence="6">Belongs to the peptidase M48 family.</text>
</comment>
<organism evidence="9 10">
    <name type="scientific">Zhihengliuella halotolerans</name>
    <dbReference type="NCBI Taxonomy" id="370736"/>
    <lineage>
        <taxon>Bacteria</taxon>
        <taxon>Bacillati</taxon>
        <taxon>Actinomycetota</taxon>
        <taxon>Actinomycetes</taxon>
        <taxon>Micrococcales</taxon>
        <taxon>Micrococcaceae</taxon>
        <taxon>Zhihengliuella</taxon>
    </lineage>
</organism>
<feature type="domain" description="Peptidase M48" evidence="8">
    <location>
        <begin position="125"/>
        <end position="201"/>
    </location>
</feature>
<dbReference type="Gene3D" id="3.30.2010.10">
    <property type="entry name" value="Metalloproteases ('zincins'), catalytic domain"/>
    <property type="match status" value="1"/>
</dbReference>
<evidence type="ECO:0000256" key="1">
    <source>
        <dbReference type="ARBA" id="ARBA00022670"/>
    </source>
</evidence>
<proteinExistence type="inferred from homology"/>
<evidence type="ECO:0000256" key="6">
    <source>
        <dbReference type="RuleBase" id="RU003983"/>
    </source>
</evidence>
<dbReference type="GO" id="GO:0046872">
    <property type="term" value="F:metal ion binding"/>
    <property type="evidence" value="ECO:0007669"/>
    <property type="project" value="UniProtKB-KW"/>
</dbReference>
<dbReference type="InterPro" id="IPR001915">
    <property type="entry name" value="Peptidase_M48"/>
</dbReference>
<evidence type="ECO:0000313" key="10">
    <source>
        <dbReference type="Proteomes" id="UP000292685"/>
    </source>
</evidence>
<name>A0A4Q8AAP0_9MICC</name>
<dbReference type="InterPro" id="IPR052173">
    <property type="entry name" value="Beta-lactam_resp_regulator"/>
</dbReference>
<feature type="transmembrane region" description="Helical" evidence="7">
    <location>
        <begin position="37"/>
        <end position="60"/>
    </location>
</feature>
<dbReference type="AlphaFoldDB" id="A0A4Q8AAP0"/>
<evidence type="ECO:0000256" key="4">
    <source>
        <dbReference type="ARBA" id="ARBA00022833"/>
    </source>
</evidence>
<keyword evidence="5 6" id="KW-0482">Metalloprotease</keyword>
<feature type="transmembrane region" description="Helical" evidence="7">
    <location>
        <begin position="286"/>
        <end position="308"/>
    </location>
</feature>
<evidence type="ECO:0000256" key="7">
    <source>
        <dbReference type="SAM" id="Phobius"/>
    </source>
</evidence>
<keyword evidence="1 6" id="KW-0645">Protease</keyword>
<reference evidence="9 10" key="1">
    <citation type="submission" date="2019-02" db="EMBL/GenBank/DDBJ databases">
        <title>Sequencing the genomes of 1000 actinobacteria strains.</title>
        <authorList>
            <person name="Klenk H.-P."/>
        </authorList>
    </citation>
    <scope>NUCLEOTIDE SEQUENCE [LARGE SCALE GENOMIC DNA]</scope>
    <source>
        <strain evidence="9 10">DSM 17364</strain>
    </source>
</reference>
<dbReference type="GO" id="GO:0006508">
    <property type="term" value="P:proteolysis"/>
    <property type="evidence" value="ECO:0007669"/>
    <property type="project" value="UniProtKB-KW"/>
</dbReference>
<comment type="caution">
    <text evidence="9">The sequence shown here is derived from an EMBL/GenBank/DDBJ whole genome shotgun (WGS) entry which is preliminary data.</text>
</comment>
<dbReference type="Pfam" id="PF01435">
    <property type="entry name" value="Peptidase_M48"/>
    <property type="match status" value="1"/>
</dbReference>
<keyword evidence="2" id="KW-0479">Metal-binding</keyword>
<evidence type="ECO:0000259" key="8">
    <source>
        <dbReference type="Pfam" id="PF01435"/>
    </source>
</evidence>
<evidence type="ECO:0000256" key="5">
    <source>
        <dbReference type="ARBA" id="ARBA00023049"/>
    </source>
</evidence>
<comment type="cofactor">
    <cofactor evidence="6">
        <name>Zn(2+)</name>
        <dbReference type="ChEBI" id="CHEBI:29105"/>
    </cofactor>
    <text evidence="6">Binds 1 zinc ion per subunit.</text>
</comment>
<accession>A0A4Q8AAP0</accession>
<sequence length="310" mass="32902">MLLTSYLLAGLAIALAWPVPVWLSRASFTSRSPFTTLIFWQAIALAGGLSMIGSMLIWGLAPLGDNLLAGLGGLWDVFSGRISADRLGPVHLFALSAAVLLGLHLVFTLLLTWVRVNRHRSRHRKLLALLSNPAPSDARTVVVQHDAPVAYCLPGLTSSVTVVSRGLMDALDPAGLRAVLAHERAHLDQRHDLLVLAFESWHQALPWLPTSKLARGAVHELIEMLADDAALRQVDSAVLLRALITAATGQAPPPGAASGLPEGDLSAQRLKRLITPAPRLPKTSRVALVAAAALLVVAPTVLLVAPALPL</sequence>
<evidence type="ECO:0000256" key="2">
    <source>
        <dbReference type="ARBA" id="ARBA00022723"/>
    </source>
</evidence>
<protein>
    <submittedName>
        <fullName evidence="9">Peptidase M48-like protein</fullName>
    </submittedName>
</protein>
<dbReference type="Proteomes" id="UP000292685">
    <property type="component" value="Unassembled WGS sequence"/>
</dbReference>
<dbReference type="PANTHER" id="PTHR34978:SF3">
    <property type="entry name" value="SLR0241 PROTEIN"/>
    <property type="match status" value="1"/>
</dbReference>
<keyword evidence="7" id="KW-1133">Transmembrane helix</keyword>
<keyword evidence="3 6" id="KW-0378">Hydrolase</keyword>
<dbReference type="OrthoDB" id="9785340at2"/>
<dbReference type="PANTHER" id="PTHR34978">
    <property type="entry name" value="POSSIBLE SENSOR-TRANSDUCER PROTEIN BLAR"/>
    <property type="match status" value="1"/>
</dbReference>
<keyword evidence="4 6" id="KW-0862">Zinc</keyword>
<keyword evidence="7" id="KW-0472">Membrane</keyword>
<dbReference type="RefSeq" id="WP_102161569.1">
    <property type="nucleotide sequence ID" value="NZ_PGGT01000096.1"/>
</dbReference>
<evidence type="ECO:0000256" key="3">
    <source>
        <dbReference type="ARBA" id="ARBA00022801"/>
    </source>
</evidence>
<dbReference type="CDD" id="cd07326">
    <property type="entry name" value="M56_BlaR1_MecR1_like"/>
    <property type="match status" value="1"/>
</dbReference>
<keyword evidence="10" id="KW-1185">Reference proteome</keyword>
<gene>
    <name evidence="9" type="ORF">EV380_0695</name>
</gene>
<dbReference type="GO" id="GO:0004222">
    <property type="term" value="F:metalloendopeptidase activity"/>
    <property type="evidence" value="ECO:0007669"/>
    <property type="project" value="InterPro"/>
</dbReference>
<keyword evidence="7" id="KW-0812">Transmembrane</keyword>